<accession>A0A8S1MFQ2</accession>
<reference evidence="2" key="1">
    <citation type="submission" date="2021-01" db="EMBL/GenBank/DDBJ databases">
        <authorList>
            <consortium name="Genoscope - CEA"/>
            <person name="William W."/>
        </authorList>
    </citation>
    <scope>NUCLEOTIDE SEQUENCE</scope>
</reference>
<feature type="region of interest" description="Disordered" evidence="1">
    <location>
        <begin position="121"/>
        <end position="152"/>
    </location>
</feature>
<evidence type="ECO:0000313" key="3">
    <source>
        <dbReference type="Proteomes" id="UP000692954"/>
    </source>
</evidence>
<dbReference type="OrthoDB" id="296771at2759"/>
<evidence type="ECO:0000313" key="2">
    <source>
        <dbReference type="EMBL" id="CAD8077201.1"/>
    </source>
</evidence>
<gene>
    <name evidence="2" type="ORF">PSON_ATCC_30995.1.T0360003</name>
</gene>
<name>A0A8S1MFQ2_9CILI</name>
<proteinExistence type="predicted"/>
<protein>
    <submittedName>
        <fullName evidence="2">Uncharacterized protein</fullName>
    </submittedName>
</protein>
<dbReference type="Proteomes" id="UP000692954">
    <property type="component" value="Unassembled WGS sequence"/>
</dbReference>
<feature type="compositionally biased region" description="Polar residues" evidence="1">
    <location>
        <begin position="121"/>
        <end position="136"/>
    </location>
</feature>
<sequence>MLIVKGGPPQKIGKTQSVHNVPVDSNLIKLNPILTLKTEGCFDITLNQIYNSVGDSEYVSGRIFKQLILFMDTKFSELTEKIDNFDNLSDINTHLLRIQSSQVSPIMKQKFDDSPNDIVRNKSSGSLLQHDNTSISDKGKNSPGKKNFQKNCLSQSSAMDLNRLNYLERKIKQTEEKQTKFEQEQIDKFSGFQNKIEKMIRSIQDKQQALQFSDLYRDIQDFSVNQKQIISFISSSQNEMIDFNKKLLSISKEFQEQINQIKTALEQSNTAYSTNNEKIETMQTSIQQIDQDLLIMLKCYKDILNDIFRIEILEQQQKRILNILNNYP</sequence>
<dbReference type="EMBL" id="CAJJDN010000036">
    <property type="protein sequence ID" value="CAD8077201.1"/>
    <property type="molecule type" value="Genomic_DNA"/>
</dbReference>
<comment type="caution">
    <text evidence="2">The sequence shown here is derived from an EMBL/GenBank/DDBJ whole genome shotgun (WGS) entry which is preliminary data.</text>
</comment>
<keyword evidence="3" id="KW-1185">Reference proteome</keyword>
<dbReference type="AlphaFoldDB" id="A0A8S1MFQ2"/>
<organism evidence="2 3">
    <name type="scientific">Paramecium sonneborni</name>
    <dbReference type="NCBI Taxonomy" id="65129"/>
    <lineage>
        <taxon>Eukaryota</taxon>
        <taxon>Sar</taxon>
        <taxon>Alveolata</taxon>
        <taxon>Ciliophora</taxon>
        <taxon>Intramacronucleata</taxon>
        <taxon>Oligohymenophorea</taxon>
        <taxon>Peniculida</taxon>
        <taxon>Parameciidae</taxon>
        <taxon>Paramecium</taxon>
    </lineage>
</organism>
<evidence type="ECO:0000256" key="1">
    <source>
        <dbReference type="SAM" id="MobiDB-lite"/>
    </source>
</evidence>